<evidence type="ECO:0000313" key="9">
    <source>
        <dbReference type="Proteomes" id="UP000324748"/>
    </source>
</evidence>
<evidence type="ECO:0000313" key="7">
    <source>
        <dbReference type="EMBL" id="KAA1087086.1"/>
    </source>
</evidence>
<dbReference type="SMART" id="SM00360">
    <property type="entry name" value="RRM"/>
    <property type="match status" value="2"/>
</dbReference>
<dbReference type="InterPro" id="IPR035979">
    <property type="entry name" value="RBD_domain_sf"/>
</dbReference>
<keyword evidence="9" id="KW-1185">Reference proteome</keyword>
<evidence type="ECO:0000313" key="8">
    <source>
        <dbReference type="EMBL" id="KAA1125770.1"/>
    </source>
</evidence>
<dbReference type="PROSITE" id="PS50102">
    <property type="entry name" value="RRM"/>
    <property type="match status" value="1"/>
</dbReference>
<keyword evidence="1" id="KW-0677">Repeat</keyword>
<feature type="region of interest" description="Disordered" evidence="4">
    <location>
        <begin position="257"/>
        <end position="279"/>
    </location>
</feature>
<protein>
    <submittedName>
        <fullName evidence="6">Protein phosphatase PP2A regulatory subunit B</fullName>
    </submittedName>
</protein>
<keyword evidence="2 3" id="KW-0694">RNA-binding</keyword>
<dbReference type="EMBL" id="VDEP01000175">
    <property type="protein sequence ID" value="KAA1125770.1"/>
    <property type="molecule type" value="Genomic_DNA"/>
</dbReference>
<dbReference type="EMBL" id="VSWC01000105">
    <property type="protein sequence ID" value="KAA1087086.1"/>
    <property type="molecule type" value="Genomic_DNA"/>
</dbReference>
<organism evidence="6 9">
    <name type="scientific">Puccinia graminis f. sp. tritici</name>
    <dbReference type="NCBI Taxonomy" id="56615"/>
    <lineage>
        <taxon>Eukaryota</taxon>
        <taxon>Fungi</taxon>
        <taxon>Dikarya</taxon>
        <taxon>Basidiomycota</taxon>
        <taxon>Pucciniomycotina</taxon>
        <taxon>Pucciniomycetes</taxon>
        <taxon>Pucciniales</taxon>
        <taxon>Pucciniaceae</taxon>
        <taxon>Puccinia</taxon>
    </lineage>
</organism>
<dbReference type="InterPro" id="IPR000504">
    <property type="entry name" value="RRM_dom"/>
</dbReference>
<dbReference type="GO" id="GO:0003723">
    <property type="term" value="F:RNA binding"/>
    <property type="evidence" value="ECO:0007669"/>
    <property type="project" value="UniProtKB-UniRule"/>
</dbReference>
<dbReference type="Proteomes" id="UP000325313">
    <property type="component" value="Unassembled WGS sequence"/>
</dbReference>
<dbReference type="Pfam" id="PF00076">
    <property type="entry name" value="RRM_1"/>
    <property type="match status" value="1"/>
</dbReference>
<dbReference type="Proteomes" id="UP000324748">
    <property type="component" value="Unassembled WGS sequence"/>
</dbReference>
<dbReference type="OrthoDB" id="6730379at2759"/>
<evidence type="ECO:0000256" key="4">
    <source>
        <dbReference type="SAM" id="MobiDB-lite"/>
    </source>
</evidence>
<evidence type="ECO:0000259" key="5">
    <source>
        <dbReference type="PROSITE" id="PS50102"/>
    </source>
</evidence>
<feature type="region of interest" description="Disordered" evidence="4">
    <location>
        <begin position="309"/>
        <end position="358"/>
    </location>
</feature>
<name>A0A5B0M1I3_PUCGR</name>
<comment type="caution">
    <text evidence="6">The sequence shown here is derived from an EMBL/GenBank/DDBJ whole genome shotgun (WGS) entry which is preliminary data.</text>
</comment>
<evidence type="ECO:0000313" key="6">
    <source>
        <dbReference type="EMBL" id="KAA1070702.1"/>
    </source>
</evidence>
<sequence>MLAKQFISTSLRAIKSSAPTVSRQSSRVSVLNRSFQSVRSLAGPTSSLRSLSSTPLRSDEDPSHSQQDQPVSTNPQAQALATADLPAVYLSNLSFAVTEEALTDFLKQCTPVKKVDVVRNSDGAVRGFGFAKYATLAEAEAAVTAINGLDFLGRQIVAAISQRRPMISDASNQLFMSGFPTQGEADEASLRLALHERLGVQPRAIRLHKFPGGFLKGTGHLEFEDVATLESVLAKLQDTAADQPILVSGHPITLVKARPLLQPRSRSGPGSDNGAGRGGFGAMRGRPGYGAGYAGAGYGGYPAAPADGYSGQMGGYPNQGYGNAYYPPPPTGPPGSGGYGGGYGSQGEGGQGGGNPQY</sequence>
<dbReference type="AlphaFoldDB" id="A0A5B0M1I3"/>
<dbReference type="PANTHER" id="PTHR23236:SF119">
    <property type="entry name" value="NUCLEAR RNA-BINDING PROTEIN SART-3"/>
    <property type="match status" value="1"/>
</dbReference>
<reference evidence="9 10" key="1">
    <citation type="submission" date="2019-05" db="EMBL/GenBank/DDBJ databases">
        <title>Emergence of the Ug99 lineage of the wheat stem rust pathogen through somatic hybridization.</title>
        <authorList>
            <person name="Li F."/>
            <person name="Upadhyaya N.M."/>
            <person name="Sperschneider J."/>
            <person name="Matny O."/>
            <person name="Nguyen-Phuc H."/>
            <person name="Mago R."/>
            <person name="Raley C."/>
            <person name="Miller M.E."/>
            <person name="Silverstein K.A.T."/>
            <person name="Henningsen E."/>
            <person name="Hirsch C.D."/>
            <person name="Visser B."/>
            <person name="Pretorius Z.A."/>
            <person name="Steffenson B.J."/>
            <person name="Schwessinger B."/>
            <person name="Dodds P.N."/>
            <person name="Figueroa M."/>
        </authorList>
    </citation>
    <scope>NUCLEOTIDE SEQUENCE [LARGE SCALE GENOMIC DNA]</scope>
    <source>
        <strain evidence="6">21-0</strain>
        <strain evidence="8 10">Ug99</strain>
    </source>
</reference>
<accession>A0A5B0M1I3</accession>
<dbReference type="SUPFAM" id="SSF54928">
    <property type="entry name" value="RNA-binding domain, RBD"/>
    <property type="match status" value="1"/>
</dbReference>
<feature type="compositionally biased region" description="Polar residues" evidence="4">
    <location>
        <begin position="64"/>
        <end position="76"/>
    </location>
</feature>
<dbReference type="EMBL" id="VSWC01000171">
    <property type="protein sequence ID" value="KAA1070702.1"/>
    <property type="molecule type" value="Genomic_DNA"/>
</dbReference>
<feature type="compositionally biased region" description="Gly residues" evidence="4">
    <location>
        <begin position="334"/>
        <end position="358"/>
    </location>
</feature>
<feature type="domain" description="RRM" evidence="5">
    <location>
        <begin position="86"/>
        <end position="163"/>
    </location>
</feature>
<dbReference type="CDD" id="cd00590">
    <property type="entry name" value="RRM_SF"/>
    <property type="match status" value="1"/>
</dbReference>
<feature type="compositionally biased region" description="Low complexity" evidence="4">
    <location>
        <begin position="309"/>
        <end position="325"/>
    </location>
</feature>
<dbReference type="Gene3D" id="3.30.70.330">
    <property type="match status" value="1"/>
</dbReference>
<feature type="region of interest" description="Disordered" evidence="4">
    <location>
        <begin position="45"/>
        <end position="76"/>
    </location>
</feature>
<proteinExistence type="predicted"/>
<evidence type="ECO:0000256" key="2">
    <source>
        <dbReference type="ARBA" id="ARBA00022884"/>
    </source>
</evidence>
<dbReference type="PANTHER" id="PTHR23236">
    <property type="entry name" value="EUKARYOTIC TRANSLATION INITIATION FACTOR 4B/4H"/>
    <property type="match status" value="1"/>
</dbReference>
<evidence type="ECO:0000256" key="3">
    <source>
        <dbReference type="PROSITE-ProRule" id="PRU00176"/>
    </source>
</evidence>
<dbReference type="InterPro" id="IPR012677">
    <property type="entry name" value="Nucleotide-bd_a/b_plait_sf"/>
</dbReference>
<evidence type="ECO:0000313" key="10">
    <source>
        <dbReference type="Proteomes" id="UP000325313"/>
    </source>
</evidence>
<evidence type="ECO:0000256" key="1">
    <source>
        <dbReference type="ARBA" id="ARBA00022737"/>
    </source>
</evidence>
<gene>
    <name evidence="6" type="primary">PAB1_6</name>
    <name evidence="8" type="synonym">PAB1_3</name>
    <name evidence="7" type="synonym">PAB1_5</name>
    <name evidence="7" type="ORF">PGT21_021504</name>
    <name evidence="6" type="ORF">PGT21_021506</name>
    <name evidence="8" type="ORF">PGTUg99_017316</name>
</gene>
<feature type="compositionally biased region" description="Low complexity" evidence="4">
    <location>
        <begin position="45"/>
        <end position="56"/>
    </location>
</feature>